<dbReference type="InterPro" id="IPR006860">
    <property type="entry name" value="FecR"/>
</dbReference>
<feature type="domain" description="FecR N-terminal" evidence="3">
    <location>
        <begin position="17"/>
        <end position="48"/>
    </location>
</feature>
<dbReference type="InterPro" id="IPR012373">
    <property type="entry name" value="Ferrdict_sens_TM"/>
</dbReference>
<dbReference type="PANTHER" id="PTHR30273:SF2">
    <property type="entry name" value="PROTEIN FECR"/>
    <property type="match status" value="1"/>
</dbReference>
<dbReference type="PANTHER" id="PTHR30273">
    <property type="entry name" value="PERIPLASMIC SIGNAL SENSOR AND SIGMA FACTOR ACTIVATOR FECR-RELATED"/>
    <property type="match status" value="1"/>
</dbReference>
<gene>
    <name evidence="5" type="ORF">ESB13_07150</name>
</gene>
<protein>
    <submittedName>
        <fullName evidence="5">FecR family protein</fullName>
    </submittedName>
</protein>
<comment type="caution">
    <text evidence="5">The sequence shown here is derived from an EMBL/GenBank/DDBJ whole genome shotgun (WGS) entry which is preliminary data.</text>
</comment>
<dbReference type="InterPro" id="IPR032623">
    <property type="entry name" value="FecR_N"/>
</dbReference>
<dbReference type="EMBL" id="SDHZ01000001">
    <property type="protein sequence ID" value="RXK86575.1"/>
    <property type="molecule type" value="Genomic_DNA"/>
</dbReference>
<evidence type="ECO:0000259" key="4">
    <source>
        <dbReference type="Pfam" id="PF16344"/>
    </source>
</evidence>
<dbReference type="Gene3D" id="2.60.120.1440">
    <property type="match status" value="1"/>
</dbReference>
<name>A0A4Q1DCK1_9BACT</name>
<dbReference type="GO" id="GO:0016989">
    <property type="term" value="F:sigma factor antagonist activity"/>
    <property type="evidence" value="ECO:0007669"/>
    <property type="project" value="TreeGrafter"/>
</dbReference>
<sequence length="406" mass="44835">MAPLSNDPFVIASLISRLRQGELTPGELADLDAWIAASDAHRRLWEELNNDDVVQQNVQSMARFNEAAALERFLANKPASKKVFRLPAFRRWQWVAAVFVLALGVASYFFLSNQKPITTLAGGKAVVKDIPPGKDGAILTLSDGSQLILDTMGAGTIATQHGTTISLQNNELVYDATAATGEVARNTITTPKGRQFHVVLPDATEVWLNAASSIEYPVAFKGAERRVKITGEVYFDVANRSWQPFIVETEQMKLEVLGTSFNINSYANEQTIQTTLLTGAVKVTLVPDNSHQHKTAHYKVLVPGQTSVLSKPGAQSNASLVVTDKIDAGKITAWKNGLFNFDGADLHSIMRQLERWYNIEVQYVGKPEHVIFKGKMHRNTNLSDVLKVLKTMDVDFELKGNILYVK</sequence>
<dbReference type="Proteomes" id="UP000290545">
    <property type="component" value="Unassembled WGS sequence"/>
</dbReference>
<accession>A0A4Q1DCK1</accession>
<evidence type="ECO:0000259" key="2">
    <source>
        <dbReference type="Pfam" id="PF04773"/>
    </source>
</evidence>
<dbReference type="RefSeq" id="WP_129002324.1">
    <property type="nucleotide sequence ID" value="NZ_SDHZ01000001.1"/>
</dbReference>
<evidence type="ECO:0000256" key="1">
    <source>
        <dbReference type="SAM" id="Phobius"/>
    </source>
</evidence>
<feature type="transmembrane region" description="Helical" evidence="1">
    <location>
        <begin position="92"/>
        <end position="111"/>
    </location>
</feature>
<keyword evidence="1" id="KW-1133">Transmembrane helix</keyword>
<evidence type="ECO:0000313" key="5">
    <source>
        <dbReference type="EMBL" id="RXK86575.1"/>
    </source>
</evidence>
<dbReference type="OrthoDB" id="641696at2"/>
<keyword evidence="6" id="KW-1185">Reference proteome</keyword>
<organism evidence="5 6">
    <name type="scientific">Filimonas effusa</name>
    <dbReference type="NCBI Taxonomy" id="2508721"/>
    <lineage>
        <taxon>Bacteria</taxon>
        <taxon>Pseudomonadati</taxon>
        <taxon>Bacteroidota</taxon>
        <taxon>Chitinophagia</taxon>
        <taxon>Chitinophagales</taxon>
        <taxon>Chitinophagaceae</taxon>
        <taxon>Filimonas</taxon>
    </lineage>
</organism>
<keyword evidence="1" id="KW-0472">Membrane</keyword>
<keyword evidence="1" id="KW-0812">Transmembrane</keyword>
<dbReference type="Pfam" id="PF16344">
    <property type="entry name" value="FecR_C"/>
    <property type="match status" value="1"/>
</dbReference>
<dbReference type="AlphaFoldDB" id="A0A4Q1DCK1"/>
<evidence type="ECO:0000313" key="6">
    <source>
        <dbReference type="Proteomes" id="UP000290545"/>
    </source>
</evidence>
<dbReference type="Gene3D" id="3.55.50.30">
    <property type="match status" value="1"/>
</dbReference>
<proteinExistence type="predicted"/>
<evidence type="ECO:0000259" key="3">
    <source>
        <dbReference type="Pfam" id="PF16220"/>
    </source>
</evidence>
<reference evidence="5 6" key="1">
    <citation type="submission" date="2019-01" db="EMBL/GenBank/DDBJ databases">
        <title>Filimonas sp. strain TTM-71.</title>
        <authorList>
            <person name="Chen W.-M."/>
        </authorList>
    </citation>
    <scope>NUCLEOTIDE SEQUENCE [LARGE SCALE GENOMIC DNA]</scope>
    <source>
        <strain evidence="5 6">TTM-71</strain>
    </source>
</reference>
<feature type="domain" description="FecR protein" evidence="2">
    <location>
        <begin position="187"/>
        <end position="282"/>
    </location>
</feature>
<dbReference type="Pfam" id="PF04773">
    <property type="entry name" value="FecR"/>
    <property type="match status" value="1"/>
</dbReference>
<dbReference type="Pfam" id="PF16220">
    <property type="entry name" value="DUF4880"/>
    <property type="match status" value="1"/>
</dbReference>
<dbReference type="InterPro" id="IPR032508">
    <property type="entry name" value="FecR_C"/>
</dbReference>
<feature type="domain" description="Protein FecR C-terminal" evidence="4">
    <location>
        <begin position="339"/>
        <end position="405"/>
    </location>
</feature>